<comment type="catalytic activity">
    <reaction evidence="10">
        <text>4-CDP-2-C-methyl-D-erythritol + ATP = 4-CDP-2-C-methyl-D-erythritol 2-phosphate + ADP + H(+)</text>
        <dbReference type="Rhea" id="RHEA:18437"/>
        <dbReference type="ChEBI" id="CHEBI:15378"/>
        <dbReference type="ChEBI" id="CHEBI:30616"/>
        <dbReference type="ChEBI" id="CHEBI:57823"/>
        <dbReference type="ChEBI" id="CHEBI:57919"/>
        <dbReference type="ChEBI" id="CHEBI:456216"/>
        <dbReference type="EC" id="2.7.1.148"/>
    </reaction>
</comment>
<comment type="function">
    <text evidence="10">Catalyzes the phosphorylation of the position 2 hydroxy group of 4-diphosphocytidyl-2C-methyl-D-erythritol.</text>
</comment>
<evidence type="ECO:0000256" key="7">
    <source>
        <dbReference type="ARBA" id="ARBA00022840"/>
    </source>
</evidence>
<evidence type="ECO:0000256" key="8">
    <source>
        <dbReference type="ARBA" id="ARBA00023229"/>
    </source>
</evidence>
<dbReference type="GO" id="GO:0019288">
    <property type="term" value="P:isopentenyl diphosphate biosynthetic process, methylerythritol 4-phosphate pathway"/>
    <property type="evidence" value="ECO:0007669"/>
    <property type="project" value="UniProtKB-UniRule"/>
</dbReference>
<evidence type="ECO:0000256" key="5">
    <source>
        <dbReference type="ARBA" id="ARBA00022741"/>
    </source>
</evidence>
<accession>A0A147IYJ5</accession>
<dbReference type="EMBL" id="LDTF01000007">
    <property type="protein sequence ID" value="KTW00927.1"/>
    <property type="molecule type" value="Genomic_DNA"/>
</dbReference>
<dbReference type="PIRSF" id="PIRSF010376">
    <property type="entry name" value="IspE"/>
    <property type="match status" value="1"/>
</dbReference>
<evidence type="ECO:0000313" key="14">
    <source>
        <dbReference type="Proteomes" id="UP000073923"/>
    </source>
</evidence>
<sequence>MTAIVETAPAKINLALHVRRRRADGYHELETLFAFCRDGDVVTVERADSNSLTLTGPFAGVLAGETQDDNLVMRAARGFCARFGVSEGHAIALDKHLPVASGIGGGSADAAATLRALARLHGVATDDYALFALAADLGADVPACLLGQTARGEGKGDALQPLEPLGGRPVLLVNPGVGVSTAAVFGRWDGVDRGALGQGDVMTVAKAGRNDLEPPARAIAPQIDAVLALLASAPGVELARMSGSGATCFGIFDDIGARDAAAEQARERGWWALPTFLR</sequence>
<evidence type="ECO:0000313" key="13">
    <source>
        <dbReference type="EMBL" id="KTW00927.1"/>
    </source>
</evidence>
<dbReference type="Pfam" id="PF00288">
    <property type="entry name" value="GHMP_kinases_N"/>
    <property type="match status" value="1"/>
</dbReference>
<dbReference type="RefSeq" id="WP_058744061.1">
    <property type="nucleotide sequence ID" value="NZ_LDTF01000007.1"/>
</dbReference>
<comment type="caution">
    <text evidence="13">The sequence shown here is derived from an EMBL/GenBank/DDBJ whole genome shotgun (WGS) entry which is preliminary data.</text>
</comment>
<dbReference type="Pfam" id="PF08544">
    <property type="entry name" value="GHMP_kinases_C"/>
    <property type="match status" value="1"/>
</dbReference>
<feature type="binding site" evidence="10">
    <location>
        <begin position="98"/>
        <end position="108"/>
    </location>
    <ligand>
        <name>ATP</name>
        <dbReference type="ChEBI" id="CHEBI:30616"/>
    </ligand>
</feature>
<evidence type="ECO:0000256" key="1">
    <source>
        <dbReference type="ARBA" id="ARBA00009684"/>
    </source>
</evidence>
<dbReference type="Gene3D" id="3.30.70.890">
    <property type="entry name" value="GHMP kinase, C-terminal domain"/>
    <property type="match status" value="1"/>
</dbReference>
<feature type="active site" evidence="10">
    <location>
        <position position="11"/>
    </location>
</feature>
<dbReference type="HAMAP" id="MF_00061">
    <property type="entry name" value="IspE"/>
    <property type="match status" value="1"/>
</dbReference>
<dbReference type="SUPFAM" id="SSF54211">
    <property type="entry name" value="Ribosomal protein S5 domain 2-like"/>
    <property type="match status" value="1"/>
</dbReference>
<dbReference type="NCBIfam" id="TIGR00154">
    <property type="entry name" value="ispE"/>
    <property type="match status" value="1"/>
</dbReference>
<dbReference type="InterPro" id="IPR014721">
    <property type="entry name" value="Ribsml_uS5_D2-typ_fold_subgr"/>
</dbReference>
<dbReference type="OrthoDB" id="9809438at2"/>
<dbReference type="GO" id="GO:0016114">
    <property type="term" value="P:terpenoid biosynthetic process"/>
    <property type="evidence" value="ECO:0007669"/>
    <property type="project" value="UniProtKB-UniRule"/>
</dbReference>
<keyword evidence="7 10" id="KW-0067">ATP-binding</keyword>
<dbReference type="NCBIfam" id="NF011202">
    <property type="entry name" value="PRK14608.1"/>
    <property type="match status" value="1"/>
</dbReference>
<dbReference type="InterPro" id="IPR036554">
    <property type="entry name" value="GHMP_kinase_C_sf"/>
</dbReference>
<comment type="similarity">
    <text evidence="1 10">Belongs to the GHMP kinase family. IspE subfamily.</text>
</comment>
<dbReference type="Proteomes" id="UP000073923">
    <property type="component" value="Unassembled WGS sequence"/>
</dbReference>
<dbReference type="PATRIC" id="fig|172044.3.peg.2582"/>
<feature type="active site" evidence="10">
    <location>
        <position position="140"/>
    </location>
</feature>
<proteinExistence type="inferred from homology"/>
<dbReference type="SUPFAM" id="SSF55060">
    <property type="entry name" value="GHMP Kinase, C-terminal domain"/>
    <property type="match status" value="1"/>
</dbReference>
<reference evidence="13 14" key="1">
    <citation type="journal article" date="2016" name="Front. Microbiol.">
        <title>Genomic Resource of Rice Seed Associated Bacteria.</title>
        <authorList>
            <person name="Midha S."/>
            <person name="Bansal K."/>
            <person name="Sharma S."/>
            <person name="Kumar N."/>
            <person name="Patil P.P."/>
            <person name="Chaudhry V."/>
            <person name="Patil P.B."/>
        </authorList>
    </citation>
    <scope>NUCLEOTIDE SEQUENCE [LARGE SCALE GENOMIC DNA]</scope>
    <source>
        <strain evidence="13 14">NS355</strain>
    </source>
</reference>
<evidence type="ECO:0000259" key="11">
    <source>
        <dbReference type="Pfam" id="PF00288"/>
    </source>
</evidence>
<dbReference type="AlphaFoldDB" id="A0A147IYJ5"/>
<name>A0A147IYJ5_9SPHN</name>
<evidence type="ECO:0000259" key="12">
    <source>
        <dbReference type="Pfam" id="PF08544"/>
    </source>
</evidence>
<keyword evidence="5 10" id="KW-0547">Nucleotide-binding</keyword>
<feature type="domain" description="GHMP kinase N-terminal" evidence="11">
    <location>
        <begin position="70"/>
        <end position="148"/>
    </location>
</feature>
<organism evidence="13 14">
    <name type="scientific">Sphingomonas yabuuchiae</name>
    <dbReference type="NCBI Taxonomy" id="172044"/>
    <lineage>
        <taxon>Bacteria</taxon>
        <taxon>Pseudomonadati</taxon>
        <taxon>Pseudomonadota</taxon>
        <taxon>Alphaproteobacteria</taxon>
        <taxon>Sphingomonadales</taxon>
        <taxon>Sphingomonadaceae</taxon>
        <taxon>Sphingomonas</taxon>
    </lineage>
</organism>
<keyword evidence="6 10" id="KW-0418">Kinase</keyword>
<protein>
    <recommendedName>
        <fullName evidence="3 10">4-diphosphocytidyl-2-C-methyl-D-erythritol kinase</fullName>
        <shortName evidence="10">CMK</shortName>
        <ecNumber evidence="2 10">2.7.1.148</ecNumber>
    </recommendedName>
    <alternativeName>
        <fullName evidence="9 10">4-(cytidine-5'-diphospho)-2-C-methyl-D-erythritol kinase</fullName>
    </alternativeName>
</protein>
<dbReference type="InterPro" id="IPR020568">
    <property type="entry name" value="Ribosomal_Su5_D2-typ_SF"/>
</dbReference>
<dbReference type="InterPro" id="IPR006204">
    <property type="entry name" value="GHMP_kinase_N_dom"/>
</dbReference>
<dbReference type="InterPro" id="IPR013750">
    <property type="entry name" value="GHMP_kinase_C_dom"/>
</dbReference>
<evidence type="ECO:0000256" key="2">
    <source>
        <dbReference type="ARBA" id="ARBA00012052"/>
    </source>
</evidence>
<comment type="pathway">
    <text evidence="10">Isoprenoid biosynthesis; isopentenyl diphosphate biosynthesis via DXP pathway; isopentenyl diphosphate from 1-deoxy-D-xylulose 5-phosphate: step 3/6.</text>
</comment>
<dbReference type="PANTHER" id="PTHR43527">
    <property type="entry name" value="4-DIPHOSPHOCYTIDYL-2-C-METHYL-D-ERYTHRITOL KINASE, CHLOROPLASTIC"/>
    <property type="match status" value="1"/>
</dbReference>
<dbReference type="Gene3D" id="3.30.230.10">
    <property type="match status" value="1"/>
</dbReference>
<evidence type="ECO:0000256" key="6">
    <source>
        <dbReference type="ARBA" id="ARBA00022777"/>
    </source>
</evidence>
<evidence type="ECO:0000256" key="9">
    <source>
        <dbReference type="ARBA" id="ARBA00032554"/>
    </source>
</evidence>
<keyword evidence="8 10" id="KW-0414">Isoprene biosynthesis</keyword>
<dbReference type="PANTHER" id="PTHR43527:SF2">
    <property type="entry name" value="4-DIPHOSPHOCYTIDYL-2-C-METHYL-D-ERYTHRITOL KINASE, CHLOROPLASTIC"/>
    <property type="match status" value="1"/>
</dbReference>
<keyword evidence="4 10" id="KW-0808">Transferase</keyword>
<dbReference type="InterPro" id="IPR004424">
    <property type="entry name" value="IspE"/>
</dbReference>
<evidence type="ECO:0000256" key="4">
    <source>
        <dbReference type="ARBA" id="ARBA00022679"/>
    </source>
</evidence>
<dbReference type="GO" id="GO:0050515">
    <property type="term" value="F:4-(cytidine 5'-diphospho)-2-C-methyl-D-erythritol kinase activity"/>
    <property type="evidence" value="ECO:0007669"/>
    <property type="project" value="UniProtKB-UniRule"/>
</dbReference>
<evidence type="ECO:0000256" key="3">
    <source>
        <dbReference type="ARBA" id="ARBA00017473"/>
    </source>
</evidence>
<evidence type="ECO:0000256" key="10">
    <source>
        <dbReference type="HAMAP-Rule" id="MF_00061"/>
    </source>
</evidence>
<dbReference type="UniPathway" id="UPA00056">
    <property type="reaction ID" value="UER00094"/>
</dbReference>
<gene>
    <name evidence="10" type="primary">ispE</name>
    <name evidence="13" type="ORF">NS355_01620</name>
</gene>
<dbReference type="EC" id="2.7.1.148" evidence="2 10"/>
<dbReference type="GO" id="GO:0005524">
    <property type="term" value="F:ATP binding"/>
    <property type="evidence" value="ECO:0007669"/>
    <property type="project" value="UniProtKB-UniRule"/>
</dbReference>
<feature type="domain" description="GHMP kinase C-terminal" evidence="12">
    <location>
        <begin position="195"/>
        <end position="268"/>
    </location>
</feature>